<evidence type="ECO:0008006" key="7">
    <source>
        <dbReference type="Google" id="ProtNLM"/>
    </source>
</evidence>
<evidence type="ECO:0000256" key="5">
    <source>
        <dbReference type="ARBA" id="ARBA00023136"/>
    </source>
</evidence>
<accession>A0A3B1D250</accession>
<sequence>MSRARRRQGKSRKNAVVSLTVISLMDIFTILLLFLLVHAGDDAIALPSTAALSLPASTSKTMPKSTITLMVTEKDILVEGNRIMGVAEALKEKSLILPLVKKELTRLAERTKSLARLNASVKFTGKITVMGDKKIPFRLLKKIMSTAAQAAYPNISLGVMQKDQLG</sequence>
<name>A0A3B1D250_9ZZZZ</name>
<keyword evidence="2" id="KW-1003">Cell membrane</keyword>
<evidence type="ECO:0000256" key="4">
    <source>
        <dbReference type="ARBA" id="ARBA00022989"/>
    </source>
</evidence>
<dbReference type="EMBL" id="UOGF01000047">
    <property type="protein sequence ID" value="VAX29070.1"/>
    <property type="molecule type" value="Genomic_DNA"/>
</dbReference>
<keyword evidence="3" id="KW-0812">Transmembrane</keyword>
<dbReference type="AlphaFoldDB" id="A0A3B1D250"/>
<dbReference type="InterPro" id="IPR003400">
    <property type="entry name" value="ExbD"/>
</dbReference>
<evidence type="ECO:0000256" key="2">
    <source>
        <dbReference type="ARBA" id="ARBA00022475"/>
    </source>
</evidence>
<reference evidence="6" key="1">
    <citation type="submission" date="2018-06" db="EMBL/GenBank/DDBJ databases">
        <authorList>
            <person name="Zhirakovskaya E."/>
        </authorList>
    </citation>
    <scope>NUCLEOTIDE SEQUENCE</scope>
</reference>
<evidence type="ECO:0000256" key="3">
    <source>
        <dbReference type="ARBA" id="ARBA00022692"/>
    </source>
</evidence>
<dbReference type="GO" id="GO:0005886">
    <property type="term" value="C:plasma membrane"/>
    <property type="evidence" value="ECO:0007669"/>
    <property type="project" value="UniProtKB-SubCell"/>
</dbReference>
<dbReference type="GO" id="GO:0022857">
    <property type="term" value="F:transmembrane transporter activity"/>
    <property type="evidence" value="ECO:0007669"/>
    <property type="project" value="InterPro"/>
</dbReference>
<evidence type="ECO:0000256" key="1">
    <source>
        <dbReference type="ARBA" id="ARBA00004162"/>
    </source>
</evidence>
<keyword evidence="4" id="KW-1133">Transmembrane helix</keyword>
<organism evidence="6">
    <name type="scientific">hydrothermal vent metagenome</name>
    <dbReference type="NCBI Taxonomy" id="652676"/>
    <lineage>
        <taxon>unclassified sequences</taxon>
        <taxon>metagenomes</taxon>
        <taxon>ecological metagenomes</taxon>
    </lineage>
</organism>
<protein>
    <recommendedName>
        <fullName evidence="7">Adventurous gliding motility protein S</fullName>
    </recommendedName>
</protein>
<gene>
    <name evidence="6" type="ORF">MNBD_NITROSPIRAE01-215</name>
</gene>
<dbReference type="Pfam" id="PF02472">
    <property type="entry name" value="ExbD"/>
    <property type="match status" value="1"/>
</dbReference>
<proteinExistence type="predicted"/>
<evidence type="ECO:0000313" key="6">
    <source>
        <dbReference type="EMBL" id="VAX29070.1"/>
    </source>
</evidence>
<comment type="subcellular location">
    <subcellularLocation>
        <location evidence="1">Cell membrane</location>
        <topology evidence="1">Single-pass membrane protein</topology>
    </subcellularLocation>
</comment>
<keyword evidence="5" id="KW-0472">Membrane</keyword>